<protein>
    <recommendedName>
        <fullName evidence="4">DoxX-like protein</fullName>
    </recommendedName>
</protein>
<comment type="caution">
    <text evidence="2">The sequence shown here is derived from an EMBL/GenBank/DDBJ whole genome shotgun (WGS) entry which is preliminary data.</text>
</comment>
<evidence type="ECO:0000256" key="1">
    <source>
        <dbReference type="SAM" id="Phobius"/>
    </source>
</evidence>
<dbReference type="AlphaFoldDB" id="A0A3R9R2Y7"/>
<keyword evidence="1" id="KW-0472">Membrane</keyword>
<sequence>MSKWVLPVGRSLYAFGLASIGLMHFYFKDFPGVIIPVFPAWLPLRLLCVYVVGAALTAAGIAILFDLKGKKVAAWTGVALVVLVLIAHIPNQLSGAYRAVLGAWTNTIKELALAGGAWIAAMSLSKEGELPRWLERALPLGRYFFAFLLIVFGIDHFLYAKFVAMLVPGWVGAPMFWTYFAAVALIAGGLGIVVKRVAWLASLLVGVMIFLWVPMLHIPRAIADPYTNVGNEWASVFEATAFSGMALMLAVLSKSESHSS</sequence>
<name>A0A3R9R2Y7_9BACT</name>
<dbReference type="RefSeq" id="WP_125485286.1">
    <property type="nucleotide sequence ID" value="NZ_RSDW01000001.1"/>
</dbReference>
<feature type="transmembrane region" description="Helical" evidence="1">
    <location>
        <begin position="12"/>
        <end position="28"/>
    </location>
</feature>
<gene>
    <name evidence="2" type="ORF">EDE15_2239</name>
</gene>
<feature type="transmembrane region" description="Helical" evidence="1">
    <location>
        <begin position="40"/>
        <end position="65"/>
    </location>
</feature>
<evidence type="ECO:0000313" key="2">
    <source>
        <dbReference type="EMBL" id="RSL16717.1"/>
    </source>
</evidence>
<accession>A0A3R9R2Y7</accession>
<keyword evidence="3" id="KW-1185">Reference proteome</keyword>
<evidence type="ECO:0008006" key="4">
    <source>
        <dbReference type="Google" id="ProtNLM"/>
    </source>
</evidence>
<feature type="transmembrane region" description="Helical" evidence="1">
    <location>
        <begin position="233"/>
        <end position="252"/>
    </location>
</feature>
<keyword evidence="1" id="KW-1133">Transmembrane helix</keyword>
<feature type="transmembrane region" description="Helical" evidence="1">
    <location>
        <begin position="72"/>
        <end position="89"/>
    </location>
</feature>
<dbReference type="OrthoDB" id="115164at2"/>
<feature type="transmembrane region" description="Helical" evidence="1">
    <location>
        <begin position="101"/>
        <end position="122"/>
    </location>
</feature>
<feature type="transmembrane region" description="Helical" evidence="1">
    <location>
        <begin position="170"/>
        <end position="190"/>
    </location>
</feature>
<reference evidence="2 3" key="1">
    <citation type="submission" date="2018-12" db="EMBL/GenBank/DDBJ databases">
        <title>Sequencing of bacterial isolates from soil warming experiment in Harvard Forest, Massachusetts, USA.</title>
        <authorList>
            <person name="Deangelis K."/>
        </authorList>
    </citation>
    <scope>NUCLEOTIDE SEQUENCE [LARGE SCALE GENOMIC DNA]</scope>
    <source>
        <strain evidence="2 3">EB153</strain>
    </source>
</reference>
<evidence type="ECO:0000313" key="3">
    <source>
        <dbReference type="Proteomes" id="UP000269669"/>
    </source>
</evidence>
<keyword evidence="1" id="KW-0812">Transmembrane</keyword>
<feature type="transmembrane region" description="Helical" evidence="1">
    <location>
        <begin position="197"/>
        <end position="213"/>
    </location>
</feature>
<dbReference type="Proteomes" id="UP000269669">
    <property type="component" value="Unassembled WGS sequence"/>
</dbReference>
<dbReference type="EMBL" id="RSDW01000001">
    <property type="protein sequence ID" value="RSL16717.1"/>
    <property type="molecule type" value="Genomic_DNA"/>
</dbReference>
<organism evidence="2 3">
    <name type="scientific">Edaphobacter aggregans</name>
    <dbReference type="NCBI Taxonomy" id="570835"/>
    <lineage>
        <taxon>Bacteria</taxon>
        <taxon>Pseudomonadati</taxon>
        <taxon>Acidobacteriota</taxon>
        <taxon>Terriglobia</taxon>
        <taxon>Terriglobales</taxon>
        <taxon>Acidobacteriaceae</taxon>
        <taxon>Edaphobacter</taxon>
    </lineage>
</organism>
<proteinExistence type="predicted"/>
<feature type="transmembrane region" description="Helical" evidence="1">
    <location>
        <begin position="143"/>
        <end position="164"/>
    </location>
</feature>